<reference evidence="2 3" key="1">
    <citation type="submission" date="2018-04" db="EMBL/GenBank/DDBJ databases">
        <title>Whole genome sequencing of Morganella morganii AR_0133.</title>
        <authorList>
            <person name="Conlan S."/>
            <person name="Thomas P.J."/>
            <person name="Mullikin J."/>
            <person name="Frank K.M."/>
            <person name="Segre J.A."/>
        </authorList>
    </citation>
    <scope>NUCLEOTIDE SEQUENCE [LARGE SCALE GENOMIC DNA]</scope>
    <source>
        <strain evidence="2 3">AR_0133</strain>
    </source>
</reference>
<sequence length="62" mass="7655">MRHQKALCDKQTEILLFIMLTMYNLYILLPLFFLLRRIFSFLLFLFTYFFLCQHTPDKNDKS</sequence>
<accession>A0AAU8ZRD1</accession>
<organism evidence="2 3">
    <name type="scientific">Morganella morganii</name>
    <name type="common">Proteus morganii</name>
    <dbReference type="NCBI Taxonomy" id="582"/>
    <lineage>
        <taxon>Bacteria</taxon>
        <taxon>Pseudomonadati</taxon>
        <taxon>Pseudomonadota</taxon>
        <taxon>Gammaproteobacteria</taxon>
        <taxon>Enterobacterales</taxon>
        <taxon>Morganellaceae</taxon>
        <taxon>Morganella</taxon>
    </lineage>
</organism>
<name>A0AAU8ZRD1_MORMO</name>
<dbReference type="Proteomes" id="UP000244682">
    <property type="component" value="Chromosome"/>
</dbReference>
<evidence type="ECO:0000256" key="1">
    <source>
        <dbReference type="SAM" id="Phobius"/>
    </source>
</evidence>
<gene>
    <name evidence="2" type="ORF">AM380_19835</name>
</gene>
<dbReference type="EMBL" id="CP028956">
    <property type="protein sequence ID" value="AWC95728.1"/>
    <property type="molecule type" value="Genomic_DNA"/>
</dbReference>
<evidence type="ECO:0000313" key="3">
    <source>
        <dbReference type="Proteomes" id="UP000244682"/>
    </source>
</evidence>
<protein>
    <submittedName>
        <fullName evidence="2">Uncharacterized protein</fullName>
    </submittedName>
</protein>
<evidence type="ECO:0000313" key="2">
    <source>
        <dbReference type="EMBL" id="AWC95728.1"/>
    </source>
</evidence>
<dbReference type="AlphaFoldDB" id="A0AAU8ZRD1"/>
<keyword evidence="1" id="KW-0812">Transmembrane</keyword>
<proteinExistence type="predicted"/>
<feature type="transmembrane region" description="Helical" evidence="1">
    <location>
        <begin position="12"/>
        <end position="29"/>
    </location>
</feature>
<keyword evidence="1" id="KW-0472">Membrane</keyword>
<keyword evidence="1" id="KW-1133">Transmembrane helix</keyword>